<keyword evidence="7 17" id="KW-0963">Cytoplasm</keyword>
<keyword evidence="12 17" id="KW-0573">Peptidoglycan synthesis</keyword>
<keyword evidence="22" id="KW-1185">Reference proteome</keyword>
<dbReference type="NCBIfam" id="TIGR01087">
    <property type="entry name" value="murD"/>
    <property type="match status" value="1"/>
</dbReference>
<sequence>MSRQPVAAVVGLGINNQPLLPFLQEHGYKVVVADKKPAEELARLIAERHLGEPQALYAGPDYLDRLAQAEHPDVVYLTPGMKKTLAPIEALRAQGARITCETDLFLAHCPAPVIGITGSAGKTTTTTLVGEALKTDGRHPVFVGGNIGRSLLGDLAQITPQSWVVMELSSFQLELVEHSPHGAAFLNLSPNHLDIHESMQAYGAAKSHIFRFQGPDGWTVVPYHDPAVTPLLTQYAGQLVFFAFQDHQQTGSFIDNDTIMYRDVHGQVQPIVAVDQVRLPGAHNVLNVLAAVATVKMAGGDSQALADTIAGFSGVPHRLEKVREHDNILYINDSIATAPDRTMAALKALSSPLVLIAGGYDKHLDYDALGQAIAHSTVHHVVVLGQTQEKIAQAVARYSTIAVIRAATFDDAIREARRVAKPGDTVLLSPASASYDMFNNFEERGRRFREIVESL</sequence>
<accession>A0ABN5H173</accession>
<evidence type="ECO:0000313" key="21">
    <source>
        <dbReference type="EMBL" id="AUW94440.1"/>
    </source>
</evidence>
<keyword evidence="8 17" id="KW-0436">Ligase</keyword>
<evidence type="ECO:0000256" key="4">
    <source>
        <dbReference type="ARBA" id="ARBA00010416"/>
    </source>
</evidence>
<keyword evidence="9 17" id="KW-0547">Nucleotide-binding</keyword>
<dbReference type="PANTHER" id="PTHR43692">
    <property type="entry name" value="UDP-N-ACETYLMURAMOYLALANINE--D-GLUTAMATE LIGASE"/>
    <property type="match status" value="1"/>
</dbReference>
<evidence type="ECO:0000256" key="3">
    <source>
        <dbReference type="ARBA" id="ARBA00004752"/>
    </source>
</evidence>
<comment type="catalytic activity">
    <reaction evidence="16 17 18">
        <text>UDP-N-acetyl-alpha-D-muramoyl-L-alanine + D-glutamate + ATP = UDP-N-acetyl-alpha-D-muramoyl-L-alanyl-D-glutamate + ADP + phosphate + H(+)</text>
        <dbReference type="Rhea" id="RHEA:16429"/>
        <dbReference type="ChEBI" id="CHEBI:15378"/>
        <dbReference type="ChEBI" id="CHEBI:29986"/>
        <dbReference type="ChEBI" id="CHEBI:30616"/>
        <dbReference type="ChEBI" id="CHEBI:43474"/>
        <dbReference type="ChEBI" id="CHEBI:83898"/>
        <dbReference type="ChEBI" id="CHEBI:83900"/>
        <dbReference type="ChEBI" id="CHEBI:456216"/>
        <dbReference type="EC" id="6.3.2.9"/>
    </reaction>
</comment>
<feature type="binding site" evidence="17">
    <location>
        <begin position="118"/>
        <end position="124"/>
    </location>
    <ligand>
        <name>ATP</name>
        <dbReference type="ChEBI" id="CHEBI:30616"/>
    </ligand>
</feature>
<name>A0ABN5H173_9FIRM</name>
<evidence type="ECO:0000259" key="20">
    <source>
        <dbReference type="Pfam" id="PF08245"/>
    </source>
</evidence>
<dbReference type="Proteomes" id="UP000325292">
    <property type="component" value="Chromosome"/>
</dbReference>
<dbReference type="GO" id="GO:0016874">
    <property type="term" value="F:ligase activity"/>
    <property type="evidence" value="ECO:0007669"/>
    <property type="project" value="UniProtKB-KW"/>
</dbReference>
<dbReference type="Pfam" id="PF02875">
    <property type="entry name" value="Mur_ligase_C"/>
    <property type="match status" value="1"/>
</dbReference>
<dbReference type="InterPro" id="IPR013221">
    <property type="entry name" value="Mur_ligase_cen"/>
</dbReference>
<dbReference type="EC" id="6.3.2.9" evidence="5 17"/>
<reference evidence="21 22" key="1">
    <citation type="journal article" date="2019" name="Sci. Rep.">
        <title>Sulfobacillus thermotolerans: new insights into resistance and metabolic capacities of acidophilic chemolithotrophs.</title>
        <authorList>
            <person name="Panyushkina A.E."/>
            <person name="Babenko V.V."/>
            <person name="Nikitina A.S."/>
            <person name="Selezneva O.V."/>
            <person name="Tsaplina I.A."/>
            <person name="Letarova M.A."/>
            <person name="Kostryukova E.S."/>
            <person name="Letarov A.V."/>
        </authorList>
    </citation>
    <scope>NUCLEOTIDE SEQUENCE [LARGE SCALE GENOMIC DNA]</scope>
    <source>
        <strain evidence="21 22">Kr1</strain>
    </source>
</reference>
<keyword evidence="17 18" id="KW-0131">Cell cycle</keyword>
<dbReference type="Gene3D" id="3.90.190.20">
    <property type="entry name" value="Mur ligase, C-terminal domain"/>
    <property type="match status" value="1"/>
</dbReference>
<evidence type="ECO:0000256" key="6">
    <source>
        <dbReference type="ARBA" id="ARBA00015655"/>
    </source>
</evidence>
<evidence type="ECO:0000313" key="22">
    <source>
        <dbReference type="Proteomes" id="UP000325292"/>
    </source>
</evidence>
<evidence type="ECO:0000256" key="14">
    <source>
        <dbReference type="ARBA" id="ARBA00030398"/>
    </source>
</evidence>
<comment type="similarity">
    <text evidence="4 17">Belongs to the MurCDEF family.</text>
</comment>
<feature type="domain" description="Mur ligase C-terminal" evidence="19">
    <location>
        <begin position="317"/>
        <end position="431"/>
    </location>
</feature>
<protein>
    <recommendedName>
        <fullName evidence="6 17">UDP-N-acetylmuramoylalanine--D-glutamate ligase</fullName>
        <ecNumber evidence="5 17">6.3.2.9</ecNumber>
    </recommendedName>
    <alternativeName>
        <fullName evidence="15 17">D-glutamic acid-adding enzyme</fullName>
    </alternativeName>
    <alternativeName>
        <fullName evidence="14 17">UDP-N-acetylmuramoyl-L-alanyl-D-glutamate synthetase</fullName>
    </alternativeName>
</protein>
<evidence type="ECO:0000256" key="16">
    <source>
        <dbReference type="ARBA" id="ARBA00047632"/>
    </source>
</evidence>
<dbReference type="Gene3D" id="3.40.50.720">
    <property type="entry name" value="NAD(P)-binding Rossmann-like Domain"/>
    <property type="match status" value="1"/>
</dbReference>
<gene>
    <name evidence="17" type="primary">murD</name>
    <name evidence="21" type="ORF">BXT84_11225</name>
</gene>
<dbReference type="InterPro" id="IPR036615">
    <property type="entry name" value="Mur_ligase_C_dom_sf"/>
</dbReference>
<evidence type="ECO:0000256" key="11">
    <source>
        <dbReference type="ARBA" id="ARBA00022960"/>
    </source>
</evidence>
<keyword evidence="11 17" id="KW-0133">Cell shape</keyword>
<evidence type="ECO:0000256" key="18">
    <source>
        <dbReference type="RuleBase" id="RU003664"/>
    </source>
</evidence>
<feature type="domain" description="Mur ligase central" evidence="20">
    <location>
        <begin position="116"/>
        <end position="294"/>
    </location>
</feature>
<comment type="function">
    <text evidence="1 17 18">Cell wall formation. Catalyzes the addition of glutamate to the nucleotide precursor UDP-N-acetylmuramoyl-L-alanine (UMA).</text>
</comment>
<evidence type="ECO:0000256" key="5">
    <source>
        <dbReference type="ARBA" id="ARBA00012212"/>
    </source>
</evidence>
<evidence type="ECO:0000256" key="12">
    <source>
        <dbReference type="ARBA" id="ARBA00022984"/>
    </source>
</evidence>
<dbReference type="InterPro" id="IPR005762">
    <property type="entry name" value="MurD"/>
</dbReference>
<evidence type="ECO:0000256" key="2">
    <source>
        <dbReference type="ARBA" id="ARBA00004496"/>
    </source>
</evidence>
<dbReference type="InterPro" id="IPR036565">
    <property type="entry name" value="Mur-like_cat_sf"/>
</dbReference>
<evidence type="ECO:0000256" key="15">
    <source>
        <dbReference type="ARBA" id="ARBA00032324"/>
    </source>
</evidence>
<evidence type="ECO:0000256" key="8">
    <source>
        <dbReference type="ARBA" id="ARBA00022598"/>
    </source>
</evidence>
<evidence type="ECO:0000256" key="13">
    <source>
        <dbReference type="ARBA" id="ARBA00023316"/>
    </source>
</evidence>
<evidence type="ECO:0000256" key="9">
    <source>
        <dbReference type="ARBA" id="ARBA00022741"/>
    </source>
</evidence>
<evidence type="ECO:0000256" key="1">
    <source>
        <dbReference type="ARBA" id="ARBA00002734"/>
    </source>
</evidence>
<dbReference type="EMBL" id="CP019454">
    <property type="protein sequence ID" value="AUW94440.1"/>
    <property type="molecule type" value="Genomic_DNA"/>
</dbReference>
<dbReference type="InterPro" id="IPR004101">
    <property type="entry name" value="Mur_ligase_C"/>
</dbReference>
<keyword evidence="13 17" id="KW-0961">Cell wall biogenesis/degradation</keyword>
<comment type="pathway">
    <text evidence="3 17 18">Cell wall biogenesis; peptidoglycan biosynthesis.</text>
</comment>
<organism evidence="21 22">
    <name type="scientific">Sulfobacillus thermotolerans</name>
    <dbReference type="NCBI Taxonomy" id="338644"/>
    <lineage>
        <taxon>Bacteria</taxon>
        <taxon>Bacillati</taxon>
        <taxon>Bacillota</taxon>
        <taxon>Clostridia</taxon>
        <taxon>Eubacteriales</taxon>
        <taxon>Clostridiales Family XVII. Incertae Sedis</taxon>
        <taxon>Sulfobacillus</taxon>
    </lineage>
</organism>
<dbReference type="SUPFAM" id="SSF53244">
    <property type="entry name" value="MurD-like peptide ligases, peptide-binding domain"/>
    <property type="match status" value="1"/>
</dbReference>
<dbReference type="HAMAP" id="MF_00639">
    <property type="entry name" value="MurD"/>
    <property type="match status" value="1"/>
</dbReference>
<evidence type="ECO:0000256" key="17">
    <source>
        <dbReference type="HAMAP-Rule" id="MF_00639"/>
    </source>
</evidence>
<dbReference type="SUPFAM" id="SSF53623">
    <property type="entry name" value="MurD-like peptide ligases, catalytic domain"/>
    <property type="match status" value="1"/>
</dbReference>
<proteinExistence type="inferred from homology"/>
<dbReference type="PANTHER" id="PTHR43692:SF1">
    <property type="entry name" value="UDP-N-ACETYLMURAMOYLALANINE--D-GLUTAMATE LIGASE"/>
    <property type="match status" value="1"/>
</dbReference>
<evidence type="ECO:0000259" key="19">
    <source>
        <dbReference type="Pfam" id="PF02875"/>
    </source>
</evidence>
<comment type="subcellular location">
    <subcellularLocation>
        <location evidence="2 17 18">Cytoplasm</location>
    </subcellularLocation>
</comment>
<evidence type="ECO:0000256" key="7">
    <source>
        <dbReference type="ARBA" id="ARBA00022490"/>
    </source>
</evidence>
<dbReference type="Pfam" id="PF08245">
    <property type="entry name" value="Mur_ligase_M"/>
    <property type="match status" value="1"/>
</dbReference>
<evidence type="ECO:0000256" key="10">
    <source>
        <dbReference type="ARBA" id="ARBA00022840"/>
    </source>
</evidence>
<keyword evidence="10 17" id="KW-0067">ATP-binding</keyword>
<dbReference type="Gene3D" id="3.40.1190.10">
    <property type="entry name" value="Mur-like, catalytic domain"/>
    <property type="match status" value="1"/>
</dbReference>
<keyword evidence="17 18" id="KW-0132">Cell division</keyword>